<feature type="transmembrane region" description="Helical" evidence="9">
    <location>
        <begin position="214"/>
        <end position="234"/>
    </location>
</feature>
<evidence type="ECO:0000256" key="1">
    <source>
        <dbReference type="ARBA" id="ARBA00004651"/>
    </source>
</evidence>
<comment type="subcellular location">
    <subcellularLocation>
        <location evidence="1">Cell membrane</location>
        <topology evidence="1">Multi-pass membrane protein</topology>
    </subcellularLocation>
</comment>
<keyword evidence="4" id="KW-0479">Metal-binding</keyword>
<keyword evidence="13" id="KW-1185">Reference proteome</keyword>
<dbReference type="InterPro" id="IPR007348">
    <property type="entry name" value="CopC_dom"/>
</dbReference>
<gene>
    <name evidence="12" type="ORF">OEG84_23355</name>
</gene>
<comment type="caution">
    <text evidence="12">The sequence shown here is derived from an EMBL/GenBank/DDBJ whole genome shotgun (WGS) entry which is preliminary data.</text>
</comment>
<dbReference type="Gene3D" id="2.60.40.1220">
    <property type="match status" value="1"/>
</dbReference>
<sequence length="563" mass="57917">MRILASNVQGVFCFLFMVLVVATVPSSALAHAEFQGSAPVANALLDELPTGVRLQFSEPVGALTLEWLLPDGTRGTATAKATPDGLLLSAPPATGRGTYVLNWRVVSADGHPIGGALVFSLGEVTGTTEPGTDAAVLPAIIARFLAILSMIFAVGAALYAALIGPLSSGAARFGRVAALAAVPLALVALGAYGLDLLGRGSSALFSSVPWQVAIAVPRGWGFLVGAAAAIIAGSRSRQRPAIALLVLVLGASSLAVSGHSSTGQNRWIGQPLMMLHAAALIFWVGGLPPLIASLSGQGGLNALRRFSNVALPAVIVLVATGVGLALIRGADIATLIASDWGKLLALKLVLVACMLALALLNKTRLTPALATAPGSARSSLRRSISAEIALGAMVLLVAMCFRLTPPPGAHTAPDPIHLHLHSAEIAAEVSLSAAPPGAIDVSVNFMGTNADLLPPKEVNLTFSDPAAGIGPISFDAQLLDSGMWQIGPVTLPTAGPWSLNIAVLVTDFKQITLSGIFTPPKRAARGPFEFIAPCLVIWRQRDGHEQENLVLKGARAGRRDAGY</sequence>
<feature type="transmembrane region" description="Helical" evidence="9">
    <location>
        <begin position="340"/>
        <end position="360"/>
    </location>
</feature>
<keyword evidence="7" id="KW-0186">Copper</keyword>
<evidence type="ECO:0000256" key="9">
    <source>
        <dbReference type="SAM" id="Phobius"/>
    </source>
</evidence>
<organism evidence="12 13">
    <name type="scientific">Hoeflea algicola</name>
    <dbReference type="NCBI Taxonomy" id="2983763"/>
    <lineage>
        <taxon>Bacteria</taxon>
        <taxon>Pseudomonadati</taxon>
        <taxon>Pseudomonadota</taxon>
        <taxon>Alphaproteobacteria</taxon>
        <taxon>Hyphomicrobiales</taxon>
        <taxon>Rhizobiaceae</taxon>
        <taxon>Hoeflea</taxon>
    </lineage>
</organism>
<dbReference type="InterPro" id="IPR014756">
    <property type="entry name" value="Ig_E-set"/>
</dbReference>
<dbReference type="RefSeq" id="WP_267655989.1">
    <property type="nucleotide sequence ID" value="NZ_JAOVZR010000001.1"/>
</dbReference>
<dbReference type="PANTHER" id="PTHR34820">
    <property type="entry name" value="INNER MEMBRANE PROTEIN YEBZ"/>
    <property type="match status" value="1"/>
</dbReference>
<feature type="transmembrane region" description="Helical" evidence="9">
    <location>
        <begin position="176"/>
        <end position="194"/>
    </location>
</feature>
<dbReference type="Pfam" id="PF04234">
    <property type="entry name" value="CopC"/>
    <property type="match status" value="1"/>
</dbReference>
<name>A0ABT3ZH34_9HYPH</name>
<dbReference type="SUPFAM" id="SSF81296">
    <property type="entry name" value="E set domains"/>
    <property type="match status" value="1"/>
</dbReference>
<feature type="transmembrane region" description="Helical" evidence="9">
    <location>
        <begin position="241"/>
        <end position="260"/>
    </location>
</feature>
<evidence type="ECO:0000259" key="11">
    <source>
        <dbReference type="Pfam" id="PF05425"/>
    </source>
</evidence>
<evidence type="ECO:0000256" key="2">
    <source>
        <dbReference type="ARBA" id="ARBA00022475"/>
    </source>
</evidence>
<feature type="transmembrane region" description="Helical" evidence="9">
    <location>
        <begin position="306"/>
        <end position="328"/>
    </location>
</feature>
<keyword evidence="6 9" id="KW-1133">Transmembrane helix</keyword>
<evidence type="ECO:0000256" key="5">
    <source>
        <dbReference type="ARBA" id="ARBA00022729"/>
    </source>
</evidence>
<keyword evidence="3 9" id="KW-0812">Transmembrane</keyword>
<evidence type="ECO:0000313" key="12">
    <source>
        <dbReference type="EMBL" id="MCY0150559.1"/>
    </source>
</evidence>
<dbReference type="Proteomes" id="UP001073227">
    <property type="component" value="Unassembled WGS sequence"/>
</dbReference>
<accession>A0ABT3ZH34</accession>
<evidence type="ECO:0000256" key="7">
    <source>
        <dbReference type="ARBA" id="ARBA00023008"/>
    </source>
</evidence>
<keyword evidence="8 9" id="KW-0472">Membrane</keyword>
<dbReference type="InterPro" id="IPR032694">
    <property type="entry name" value="CopC/D"/>
</dbReference>
<feature type="domain" description="Copper resistance protein D" evidence="11">
    <location>
        <begin position="302"/>
        <end position="399"/>
    </location>
</feature>
<dbReference type="PANTHER" id="PTHR34820:SF4">
    <property type="entry name" value="INNER MEMBRANE PROTEIN YEBZ"/>
    <property type="match status" value="1"/>
</dbReference>
<dbReference type="InterPro" id="IPR008457">
    <property type="entry name" value="Cu-R_CopD_dom"/>
</dbReference>
<evidence type="ECO:0000313" key="13">
    <source>
        <dbReference type="Proteomes" id="UP001073227"/>
    </source>
</evidence>
<evidence type="ECO:0000256" key="6">
    <source>
        <dbReference type="ARBA" id="ARBA00022989"/>
    </source>
</evidence>
<keyword evidence="2" id="KW-1003">Cell membrane</keyword>
<evidence type="ECO:0000256" key="3">
    <source>
        <dbReference type="ARBA" id="ARBA00022692"/>
    </source>
</evidence>
<reference evidence="12" key="1">
    <citation type="submission" date="2022-10" db="EMBL/GenBank/DDBJ databases">
        <title>Hoeflea sp. G2-23, isolated from marine algae.</title>
        <authorList>
            <person name="Kristyanto S."/>
            <person name="Kim J.M."/>
            <person name="Jeon C.O."/>
        </authorList>
    </citation>
    <scope>NUCLEOTIDE SEQUENCE</scope>
    <source>
        <strain evidence="12">G2-23</strain>
    </source>
</reference>
<proteinExistence type="predicted"/>
<evidence type="ECO:0000256" key="8">
    <source>
        <dbReference type="ARBA" id="ARBA00023136"/>
    </source>
</evidence>
<dbReference type="InterPro" id="IPR014755">
    <property type="entry name" value="Cu-Rt/internalin_Ig-like"/>
</dbReference>
<dbReference type="EMBL" id="JAOVZR010000001">
    <property type="protein sequence ID" value="MCY0150559.1"/>
    <property type="molecule type" value="Genomic_DNA"/>
</dbReference>
<evidence type="ECO:0000259" key="10">
    <source>
        <dbReference type="Pfam" id="PF04234"/>
    </source>
</evidence>
<dbReference type="Pfam" id="PF05425">
    <property type="entry name" value="CopD"/>
    <property type="match status" value="1"/>
</dbReference>
<feature type="transmembrane region" description="Helical" evidence="9">
    <location>
        <begin position="140"/>
        <end position="164"/>
    </location>
</feature>
<keyword evidence="5" id="KW-0732">Signal</keyword>
<evidence type="ECO:0000256" key="4">
    <source>
        <dbReference type="ARBA" id="ARBA00022723"/>
    </source>
</evidence>
<protein>
    <submittedName>
        <fullName evidence="12">Copper resistance protein CopC/CopD</fullName>
    </submittedName>
</protein>
<feature type="domain" description="CopC" evidence="10">
    <location>
        <begin position="31"/>
        <end position="120"/>
    </location>
</feature>
<feature type="transmembrane region" description="Helical" evidence="9">
    <location>
        <begin position="272"/>
        <end position="294"/>
    </location>
</feature>